<feature type="compositionally biased region" description="Polar residues" evidence="1">
    <location>
        <begin position="25"/>
        <end position="58"/>
    </location>
</feature>
<feature type="region of interest" description="Disordered" evidence="1">
    <location>
        <begin position="20"/>
        <end position="69"/>
    </location>
</feature>
<accession>A0A5B7CGT3</accession>
<gene>
    <name evidence="2" type="ORF">E2C01_000523</name>
</gene>
<proteinExistence type="predicted"/>
<name>A0A5B7CGT3_PORTR</name>
<feature type="compositionally biased region" description="Basic and acidic residues" evidence="1">
    <location>
        <begin position="59"/>
        <end position="69"/>
    </location>
</feature>
<evidence type="ECO:0000313" key="2">
    <source>
        <dbReference type="EMBL" id="MPC07954.1"/>
    </source>
</evidence>
<evidence type="ECO:0000256" key="1">
    <source>
        <dbReference type="SAM" id="MobiDB-lite"/>
    </source>
</evidence>
<dbReference type="AlphaFoldDB" id="A0A5B7CGT3"/>
<comment type="caution">
    <text evidence="2">The sequence shown here is derived from an EMBL/GenBank/DDBJ whole genome shotgun (WGS) entry which is preliminary data.</text>
</comment>
<dbReference type="EMBL" id="VSRR010000013">
    <property type="protein sequence ID" value="MPC07954.1"/>
    <property type="molecule type" value="Genomic_DNA"/>
</dbReference>
<keyword evidence="3" id="KW-1185">Reference proteome</keyword>
<evidence type="ECO:0000313" key="3">
    <source>
        <dbReference type="Proteomes" id="UP000324222"/>
    </source>
</evidence>
<reference evidence="2 3" key="1">
    <citation type="submission" date="2019-05" db="EMBL/GenBank/DDBJ databases">
        <title>Another draft genome of Portunus trituberculatus and its Hox gene families provides insights of decapod evolution.</title>
        <authorList>
            <person name="Jeong J.-H."/>
            <person name="Song I."/>
            <person name="Kim S."/>
            <person name="Choi T."/>
            <person name="Kim D."/>
            <person name="Ryu S."/>
            <person name="Kim W."/>
        </authorList>
    </citation>
    <scope>NUCLEOTIDE SEQUENCE [LARGE SCALE GENOMIC DNA]</scope>
    <source>
        <tissue evidence="2">Muscle</tissue>
    </source>
</reference>
<protein>
    <submittedName>
        <fullName evidence="2">Uncharacterized protein</fullName>
    </submittedName>
</protein>
<sequence length="69" mass="7297">MGKPATPAVSVVKGVTGRTTDRQHIQYTDRTLVQGAGNDSSTDNTAGPNTTEVQAETTESVKSKEVTFE</sequence>
<organism evidence="2 3">
    <name type="scientific">Portunus trituberculatus</name>
    <name type="common">Swimming crab</name>
    <name type="synonym">Neptunus trituberculatus</name>
    <dbReference type="NCBI Taxonomy" id="210409"/>
    <lineage>
        <taxon>Eukaryota</taxon>
        <taxon>Metazoa</taxon>
        <taxon>Ecdysozoa</taxon>
        <taxon>Arthropoda</taxon>
        <taxon>Crustacea</taxon>
        <taxon>Multicrustacea</taxon>
        <taxon>Malacostraca</taxon>
        <taxon>Eumalacostraca</taxon>
        <taxon>Eucarida</taxon>
        <taxon>Decapoda</taxon>
        <taxon>Pleocyemata</taxon>
        <taxon>Brachyura</taxon>
        <taxon>Eubrachyura</taxon>
        <taxon>Portunoidea</taxon>
        <taxon>Portunidae</taxon>
        <taxon>Portuninae</taxon>
        <taxon>Portunus</taxon>
    </lineage>
</organism>
<dbReference type="Proteomes" id="UP000324222">
    <property type="component" value="Unassembled WGS sequence"/>
</dbReference>